<evidence type="ECO:0000256" key="3">
    <source>
        <dbReference type="ARBA" id="ARBA00023159"/>
    </source>
</evidence>
<dbReference type="GO" id="GO:0006355">
    <property type="term" value="P:regulation of DNA-templated transcription"/>
    <property type="evidence" value="ECO:0007669"/>
    <property type="project" value="InterPro"/>
</dbReference>
<evidence type="ECO:0000313" key="7">
    <source>
        <dbReference type="EMBL" id="PMC52055.1"/>
    </source>
</evidence>
<dbReference type="Pfam" id="PF00359">
    <property type="entry name" value="PTS_EIIA_2"/>
    <property type="match status" value="1"/>
</dbReference>
<feature type="domain" description="PRD" evidence="6">
    <location>
        <begin position="168"/>
        <end position="275"/>
    </location>
</feature>
<dbReference type="PANTHER" id="PTHR30185:SF18">
    <property type="entry name" value="TRANSCRIPTIONAL REGULATOR MTLR"/>
    <property type="match status" value="1"/>
</dbReference>
<dbReference type="RefSeq" id="WP_102190043.1">
    <property type="nucleotide sequence ID" value="NZ_PNGT01000007.1"/>
</dbReference>
<dbReference type="PANTHER" id="PTHR30185">
    <property type="entry name" value="CRYPTIC BETA-GLUCOSIDE BGL OPERON ANTITERMINATOR"/>
    <property type="match status" value="1"/>
</dbReference>
<keyword evidence="7" id="KW-0762">Sugar transport</keyword>
<evidence type="ECO:0000256" key="2">
    <source>
        <dbReference type="ARBA" id="ARBA00023015"/>
    </source>
</evidence>
<sequence length="636" mass="75034">MEIFNYDNRSLRLLNILESSFLVQDQYLLDVLKVSSKTISNEIKSLNELFEDCAYIENKNSNYSLFITKLEEYLKRKRSIYEASVNFDSSKVRLVYIFKTLVSSGESTLIDDLAFEMVVSRTTLNSDIKKLNDIISSYNLVIKGKPNTGIKVVGLEKDIRIFILENIFNYMYKEDIFDKDDNMFFDETFEKYKIDKQAKAEFFRYLTVSLDRFANGFYLDFEEKQYEELLNNYAQPFIKEISDYIENKYKINLSTDEIKFLAICFATMRVPTKINKIRENLKYTEEYTKLVQEILETVVYEYGLEFDTSDIIEEFIYHIYFLMERLKYGVRYNNNMKEKIKEQYPVSYKIAKTASKVINNKYNYIVSEDEISYLAIYFETLLKKIKVQSENLSILLVTNSGPAYSKLMINEIESIIVNSQVSAYTTFEKVDYSKFNIIISTEDIKFETETPVIYQNEILDKMYLKKEINFLQYVNKMNNPSIRGMESVLLSSMREETFFKCDSKKTYAENIDFMIEELIEQHLVDDKFLKRIREREKKSSMIFEKNVAFPHTINKLGDDLIIALGVSEKGFKDNEDLKLIFMACVPEGEKNGLILAKTYDELISIIKDEKLITDISKIDNYDLLVNYFIKNTNLYR</sequence>
<evidence type="ECO:0000256" key="4">
    <source>
        <dbReference type="ARBA" id="ARBA00023163"/>
    </source>
</evidence>
<gene>
    <name evidence="7" type="ORF">CJ218_06555</name>
</gene>
<dbReference type="Gene3D" id="3.40.930.10">
    <property type="entry name" value="Mannitol-specific EII, Chain A"/>
    <property type="match status" value="1"/>
</dbReference>
<keyword evidence="2" id="KW-0805">Transcription regulation</keyword>
<dbReference type="AlphaFoldDB" id="A0A2N6SDM4"/>
<evidence type="ECO:0000256" key="1">
    <source>
        <dbReference type="ARBA" id="ARBA00022737"/>
    </source>
</evidence>
<dbReference type="OrthoDB" id="3710983at2"/>
<reference evidence="7 8" key="1">
    <citation type="submission" date="2017-09" db="EMBL/GenBank/DDBJ databases">
        <title>Bacterial strain isolated from the female urinary microbiota.</title>
        <authorList>
            <person name="Thomas-White K."/>
            <person name="Kumar N."/>
            <person name="Forster S."/>
            <person name="Putonti C."/>
            <person name="Lawley T."/>
            <person name="Wolfe A.J."/>
        </authorList>
    </citation>
    <scope>NUCLEOTIDE SEQUENCE [LARGE SCALE GENOMIC DNA]</scope>
    <source>
        <strain evidence="7 8">UMB0186</strain>
    </source>
</reference>
<feature type="domain" description="PTS EIIA type-2" evidence="5">
    <location>
        <begin position="491"/>
        <end position="631"/>
    </location>
</feature>
<keyword evidence="7" id="KW-0813">Transport</keyword>
<proteinExistence type="predicted"/>
<dbReference type="InterPro" id="IPR007737">
    <property type="entry name" value="Mga_HTH"/>
</dbReference>
<dbReference type="PROSITE" id="PS51372">
    <property type="entry name" value="PRD_2"/>
    <property type="match status" value="2"/>
</dbReference>
<dbReference type="InterPro" id="IPR011608">
    <property type="entry name" value="PRD"/>
</dbReference>
<dbReference type="STRING" id="84135.GCA_001052115_00585"/>
<dbReference type="Proteomes" id="UP000235670">
    <property type="component" value="Unassembled WGS sequence"/>
</dbReference>
<name>A0A2N6SDM4_9BACL</name>
<dbReference type="Pfam" id="PF00874">
    <property type="entry name" value="PRD"/>
    <property type="match status" value="2"/>
</dbReference>
<dbReference type="PROSITE" id="PS51094">
    <property type="entry name" value="PTS_EIIA_TYPE_2"/>
    <property type="match status" value="1"/>
</dbReference>
<dbReference type="SUPFAM" id="SSF55804">
    <property type="entry name" value="Phoshotransferase/anion transport protein"/>
    <property type="match status" value="1"/>
</dbReference>
<dbReference type="EMBL" id="PNGT01000007">
    <property type="protein sequence ID" value="PMC52055.1"/>
    <property type="molecule type" value="Genomic_DNA"/>
</dbReference>
<dbReference type="InterPro" id="IPR050661">
    <property type="entry name" value="BglG_antiterminators"/>
</dbReference>
<accession>A0A2N6SDM4</accession>
<dbReference type="InterPro" id="IPR002178">
    <property type="entry name" value="PTS_EIIA_type-2_dom"/>
</dbReference>
<evidence type="ECO:0000259" key="5">
    <source>
        <dbReference type="PROSITE" id="PS51094"/>
    </source>
</evidence>
<keyword evidence="1" id="KW-0677">Repeat</keyword>
<organism evidence="7 8">
    <name type="scientific">Gemella sanguinis</name>
    <dbReference type="NCBI Taxonomy" id="84135"/>
    <lineage>
        <taxon>Bacteria</taxon>
        <taxon>Bacillati</taxon>
        <taxon>Bacillota</taxon>
        <taxon>Bacilli</taxon>
        <taxon>Bacillales</taxon>
        <taxon>Gemellaceae</taxon>
        <taxon>Gemella</taxon>
    </lineage>
</organism>
<dbReference type="InterPro" id="IPR016152">
    <property type="entry name" value="PTrfase/Anion_transptr"/>
</dbReference>
<protein>
    <submittedName>
        <fullName evidence="7">Sugar transporter</fullName>
    </submittedName>
</protein>
<feature type="domain" description="PRD" evidence="6">
    <location>
        <begin position="282"/>
        <end position="388"/>
    </location>
</feature>
<dbReference type="Pfam" id="PF05043">
    <property type="entry name" value="Mga"/>
    <property type="match status" value="1"/>
</dbReference>
<dbReference type="SUPFAM" id="SSF63520">
    <property type="entry name" value="PTS-regulatory domain, PRD"/>
    <property type="match status" value="2"/>
</dbReference>
<keyword evidence="4" id="KW-0804">Transcription</keyword>
<comment type="caution">
    <text evidence="7">The sequence shown here is derived from an EMBL/GenBank/DDBJ whole genome shotgun (WGS) entry which is preliminary data.</text>
</comment>
<dbReference type="Gene3D" id="1.10.1790.10">
    <property type="entry name" value="PRD domain"/>
    <property type="match status" value="2"/>
</dbReference>
<evidence type="ECO:0000313" key="8">
    <source>
        <dbReference type="Proteomes" id="UP000235670"/>
    </source>
</evidence>
<evidence type="ECO:0000259" key="6">
    <source>
        <dbReference type="PROSITE" id="PS51372"/>
    </source>
</evidence>
<keyword evidence="3" id="KW-0010">Activator</keyword>
<dbReference type="InterPro" id="IPR036634">
    <property type="entry name" value="PRD_sf"/>
</dbReference>